<comment type="caution">
    <text evidence="3">The sequence shown here is derived from an EMBL/GenBank/DDBJ whole genome shotgun (WGS) entry which is preliminary data.</text>
</comment>
<name>A0A1Y1ZCP9_9PLEO</name>
<sequence length="164" mass="16858">MFAIIVYSVLLAVSQPFVAAQIQLPPGFDPCIDNCASTLLLPAVGNCSVNQGSTLSTCFCKNFDLGVQLAECGLKVCPRAVVEDMYNKLANVCKAAGQPIPTSVALSTATLIVQLATSTTTPTNTTSSRAAASTSSSGSAGRITVQRTPILDWAMGAMAALVAI</sequence>
<evidence type="ECO:0008006" key="5">
    <source>
        <dbReference type="Google" id="ProtNLM"/>
    </source>
</evidence>
<dbReference type="Proteomes" id="UP000193144">
    <property type="component" value="Unassembled WGS sequence"/>
</dbReference>
<accession>A0A1Y1ZCP9</accession>
<gene>
    <name evidence="3" type="ORF">BCR34DRAFT_590078</name>
</gene>
<evidence type="ECO:0000256" key="2">
    <source>
        <dbReference type="SAM" id="SignalP"/>
    </source>
</evidence>
<feature type="chain" id="PRO_5012756467" description="Extracellular membrane protein CFEM domain-containing protein" evidence="2">
    <location>
        <begin position="21"/>
        <end position="164"/>
    </location>
</feature>
<reference evidence="3 4" key="1">
    <citation type="submission" date="2016-07" db="EMBL/GenBank/DDBJ databases">
        <title>Pervasive Adenine N6-methylation of Active Genes in Fungi.</title>
        <authorList>
            <consortium name="DOE Joint Genome Institute"/>
            <person name="Mondo S.J."/>
            <person name="Dannebaum R.O."/>
            <person name="Kuo R.C."/>
            <person name="Labutti K."/>
            <person name="Haridas S."/>
            <person name="Kuo A."/>
            <person name="Salamov A."/>
            <person name="Ahrendt S.R."/>
            <person name="Lipzen A."/>
            <person name="Sullivan W."/>
            <person name="Andreopoulos W.B."/>
            <person name="Clum A."/>
            <person name="Lindquist E."/>
            <person name="Daum C."/>
            <person name="Ramamoorthy G.K."/>
            <person name="Gryganskyi A."/>
            <person name="Culley D."/>
            <person name="Magnuson J.K."/>
            <person name="James T.Y."/>
            <person name="O'Malley M.A."/>
            <person name="Stajich J.E."/>
            <person name="Spatafora J.W."/>
            <person name="Visel A."/>
            <person name="Grigoriev I.V."/>
        </authorList>
    </citation>
    <scope>NUCLEOTIDE SEQUENCE [LARGE SCALE GENOMIC DNA]</scope>
    <source>
        <strain evidence="3 4">CBS 115471</strain>
    </source>
</reference>
<dbReference type="EMBL" id="MCFA01000104">
    <property type="protein sequence ID" value="ORY08041.1"/>
    <property type="molecule type" value="Genomic_DNA"/>
</dbReference>
<proteinExistence type="predicted"/>
<evidence type="ECO:0000313" key="3">
    <source>
        <dbReference type="EMBL" id="ORY08041.1"/>
    </source>
</evidence>
<keyword evidence="4" id="KW-1185">Reference proteome</keyword>
<evidence type="ECO:0000256" key="1">
    <source>
        <dbReference type="SAM" id="MobiDB-lite"/>
    </source>
</evidence>
<feature type="region of interest" description="Disordered" evidence="1">
    <location>
        <begin position="120"/>
        <end position="140"/>
    </location>
</feature>
<dbReference type="AlphaFoldDB" id="A0A1Y1ZCP9"/>
<feature type="signal peptide" evidence="2">
    <location>
        <begin position="1"/>
        <end position="20"/>
    </location>
</feature>
<protein>
    <recommendedName>
        <fullName evidence="5">Extracellular membrane protein CFEM domain-containing protein</fullName>
    </recommendedName>
</protein>
<keyword evidence="2" id="KW-0732">Signal</keyword>
<organism evidence="3 4">
    <name type="scientific">Clohesyomyces aquaticus</name>
    <dbReference type="NCBI Taxonomy" id="1231657"/>
    <lineage>
        <taxon>Eukaryota</taxon>
        <taxon>Fungi</taxon>
        <taxon>Dikarya</taxon>
        <taxon>Ascomycota</taxon>
        <taxon>Pezizomycotina</taxon>
        <taxon>Dothideomycetes</taxon>
        <taxon>Pleosporomycetidae</taxon>
        <taxon>Pleosporales</taxon>
        <taxon>Lindgomycetaceae</taxon>
        <taxon>Clohesyomyces</taxon>
    </lineage>
</organism>
<evidence type="ECO:0000313" key="4">
    <source>
        <dbReference type="Proteomes" id="UP000193144"/>
    </source>
</evidence>